<organism evidence="2 3">
    <name type="scientific">Stephania japonica</name>
    <dbReference type="NCBI Taxonomy" id="461633"/>
    <lineage>
        <taxon>Eukaryota</taxon>
        <taxon>Viridiplantae</taxon>
        <taxon>Streptophyta</taxon>
        <taxon>Embryophyta</taxon>
        <taxon>Tracheophyta</taxon>
        <taxon>Spermatophyta</taxon>
        <taxon>Magnoliopsida</taxon>
        <taxon>Ranunculales</taxon>
        <taxon>Menispermaceae</taxon>
        <taxon>Menispermoideae</taxon>
        <taxon>Cissampelideae</taxon>
        <taxon>Stephania</taxon>
    </lineage>
</organism>
<feature type="region of interest" description="Disordered" evidence="1">
    <location>
        <begin position="1"/>
        <end position="51"/>
    </location>
</feature>
<feature type="region of interest" description="Disordered" evidence="1">
    <location>
        <begin position="96"/>
        <end position="117"/>
    </location>
</feature>
<feature type="compositionally biased region" description="Gly residues" evidence="1">
    <location>
        <begin position="39"/>
        <end position="51"/>
    </location>
</feature>
<dbReference type="Proteomes" id="UP001417504">
    <property type="component" value="Unassembled WGS sequence"/>
</dbReference>
<keyword evidence="3" id="KW-1185">Reference proteome</keyword>
<feature type="compositionally biased region" description="Basic and acidic residues" evidence="1">
    <location>
        <begin position="1"/>
        <end position="21"/>
    </location>
</feature>
<proteinExistence type="predicted"/>
<dbReference type="AlphaFoldDB" id="A0AAP0IZ67"/>
<evidence type="ECO:0000313" key="3">
    <source>
        <dbReference type="Proteomes" id="UP001417504"/>
    </source>
</evidence>
<evidence type="ECO:0000256" key="1">
    <source>
        <dbReference type="SAM" id="MobiDB-lite"/>
    </source>
</evidence>
<accession>A0AAP0IZ67</accession>
<evidence type="ECO:0000313" key="2">
    <source>
        <dbReference type="EMBL" id="KAK9123558.1"/>
    </source>
</evidence>
<protein>
    <submittedName>
        <fullName evidence="2">Uncharacterized protein</fullName>
    </submittedName>
</protein>
<reference evidence="2 3" key="1">
    <citation type="submission" date="2024-01" db="EMBL/GenBank/DDBJ databases">
        <title>Genome assemblies of Stephania.</title>
        <authorList>
            <person name="Yang L."/>
        </authorList>
    </citation>
    <scope>NUCLEOTIDE SEQUENCE [LARGE SCALE GENOMIC DNA]</scope>
    <source>
        <strain evidence="2">QJT</strain>
        <tissue evidence="2">Leaf</tissue>
    </source>
</reference>
<comment type="caution">
    <text evidence="2">The sequence shown here is derived from an EMBL/GenBank/DDBJ whole genome shotgun (WGS) entry which is preliminary data.</text>
</comment>
<gene>
    <name evidence="2" type="ORF">Sjap_013160</name>
</gene>
<name>A0AAP0IZ67_9MAGN</name>
<dbReference type="EMBL" id="JBBNAE010000005">
    <property type="protein sequence ID" value="KAK9123558.1"/>
    <property type="molecule type" value="Genomic_DNA"/>
</dbReference>
<sequence>MFARPRLDAKSTKNIHDDPHGRLRRSARVKGVEDRGGSRVNGGIGSRDGRLKGVGIGEEGVKVSDGEDEFLAVSARTAGGRAHYVLSAGKSLRTKGEKSSLLPIFEDRRKRKSLSNG</sequence>